<keyword evidence="5" id="KW-1185">Reference proteome</keyword>
<protein>
    <submittedName>
        <fullName evidence="4">Membrane protein</fullName>
    </submittedName>
</protein>
<keyword evidence="2" id="KW-0472">Membrane</keyword>
<dbReference type="PATRIC" id="fig|67356.5.peg.7174"/>
<proteinExistence type="predicted"/>
<dbReference type="RefSeq" id="WP_053192885.1">
    <property type="nucleotide sequence ID" value="NZ_KQ948991.1"/>
</dbReference>
<dbReference type="OrthoDB" id="4482242at2"/>
<accession>A0A0L8KXT9</accession>
<evidence type="ECO:0000313" key="4">
    <source>
        <dbReference type="EMBL" id="KOG30727.1"/>
    </source>
</evidence>
<feature type="transmembrane region" description="Helical" evidence="2">
    <location>
        <begin position="122"/>
        <end position="141"/>
    </location>
</feature>
<dbReference type="Pfam" id="PF23636">
    <property type="entry name" value="DUF7144"/>
    <property type="match status" value="1"/>
</dbReference>
<evidence type="ECO:0000256" key="2">
    <source>
        <dbReference type="SAM" id="Phobius"/>
    </source>
</evidence>
<comment type="caution">
    <text evidence="4">The sequence shown here is derived from an EMBL/GenBank/DDBJ whole genome shotgun (WGS) entry which is preliminary data.</text>
</comment>
<reference evidence="5" key="1">
    <citation type="submission" date="2015-07" db="EMBL/GenBank/DDBJ databases">
        <authorList>
            <person name="Ju K.-S."/>
            <person name="Doroghazi J.R."/>
            <person name="Metcalf W.W."/>
        </authorList>
    </citation>
    <scope>NUCLEOTIDE SEQUENCE [LARGE SCALE GENOMIC DNA]</scope>
    <source>
        <strain evidence="5">NRRL 2290</strain>
    </source>
</reference>
<sequence length="175" mass="18623">MTQQPHATQPPTGGGQQPAGGQTPPVWDDTQRQTGRGDYGSGLSPTESSWAAGGVVFAGVLMLMNGVLAIFQGISAMAKDDVWANLDDYVYKINLTGWGVILICLGALAVATGVGILKGATWARMTGIFLASLSMLAQFLFLPYSPVWSIVMIAIDFFVIWALAVYRPGAERRNA</sequence>
<dbReference type="STRING" id="67356.AQJ84_16200"/>
<feature type="transmembrane region" description="Helical" evidence="2">
    <location>
        <begin position="50"/>
        <end position="75"/>
    </location>
</feature>
<keyword evidence="2" id="KW-1133">Transmembrane helix</keyword>
<feature type="transmembrane region" description="Helical" evidence="2">
    <location>
        <begin position="95"/>
        <end position="117"/>
    </location>
</feature>
<gene>
    <name evidence="4" type="ORF">ADK37_33515</name>
</gene>
<name>A0A0L8KXT9_9ACTN</name>
<dbReference type="eggNOG" id="ENOG5032TA6">
    <property type="taxonomic scope" value="Bacteria"/>
</dbReference>
<feature type="compositionally biased region" description="Low complexity" evidence="1">
    <location>
        <begin position="1"/>
        <end position="11"/>
    </location>
</feature>
<dbReference type="AlphaFoldDB" id="A0A0L8KXT9"/>
<dbReference type="EMBL" id="LGUS01000208">
    <property type="protein sequence ID" value="KOG30727.1"/>
    <property type="molecule type" value="Genomic_DNA"/>
</dbReference>
<feature type="domain" description="DUF7144" evidence="3">
    <location>
        <begin position="55"/>
        <end position="167"/>
    </location>
</feature>
<evidence type="ECO:0000259" key="3">
    <source>
        <dbReference type="Pfam" id="PF23636"/>
    </source>
</evidence>
<evidence type="ECO:0000256" key="1">
    <source>
        <dbReference type="SAM" id="MobiDB-lite"/>
    </source>
</evidence>
<evidence type="ECO:0000313" key="5">
    <source>
        <dbReference type="Proteomes" id="UP000037251"/>
    </source>
</evidence>
<organism evidence="4 5">
    <name type="scientific">Streptomyces resistomycificus</name>
    <dbReference type="NCBI Taxonomy" id="67356"/>
    <lineage>
        <taxon>Bacteria</taxon>
        <taxon>Bacillati</taxon>
        <taxon>Actinomycetota</taxon>
        <taxon>Actinomycetes</taxon>
        <taxon>Kitasatosporales</taxon>
        <taxon>Streptomycetaceae</taxon>
        <taxon>Streptomyces</taxon>
        <taxon>Streptomyces aurantiacus group</taxon>
    </lineage>
</organism>
<dbReference type="InterPro" id="IPR055568">
    <property type="entry name" value="DUF7144"/>
</dbReference>
<feature type="transmembrane region" description="Helical" evidence="2">
    <location>
        <begin position="147"/>
        <end position="166"/>
    </location>
</feature>
<dbReference type="Proteomes" id="UP000037251">
    <property type="component" value="Unassembled WGS sequence"/>
</dbReference>
<feature type="region of interest" description="Disordered" evidence="1">
    <location>
        <begin position="1"/>
        <end position="45"/>
    </location>
</feature>
<keyword evidence="2" id="KW-0812">Transmembrane</keyword>